<reference evidence="1 2" key="1">
    <citation type="submission" date="2022-12" db="EMBL/GenBank/DDBJ databases">
        <title>Microbacterium terricola strain KV-448 chromosome, complete genome.</title>
        <authorList>
            <person name="Oshima T."/>
            <person name="Moriya T."/>
            <person name="Bessho Y."/>
        </authorList>
    </citation>
    <scope>NUCLEOTIDE SEQUENCE [LARGE SCALE GENOMIC DNA]</scope>
    <source>
        <strain evidence="1 2">KV-448</strain>
    </source>
</reference>
<accession>A0ABM8DVZ8</accession>
<dbReference type="Proteomes" id="UP001317779">
    <property type="component" value="Chromosome"/>
</dbReference>
<dbReference type="RefSeq" id="WP_263796490.1">
    <property type="nucleotide sequence ID" value="NZ_AP027141.1"/>
</dbReference>
<proteinExistence type="predicted"/>
<organism evidence="1 2">
    <name type="scientific">Microbacterium terricola</name>
    <dbReference type="NCBI Taxonomy" id="344163"/>
    <lineage>
        <taxon>Bacteria</taxon>
        <taxon>Bacillati</taxon>
        <taxon>Actinomycetota</taxon>
        <taxon>Actinomycetes</taxon>
        <taxon>Micrococcales</taxon>
        <taxon>Microbacteriaceae</taxon>
        <taxon>Microbacterium</taxon>
    </lineage>
</organism>
<dbReference type="EMBL" id="AP027141">
    <property type="protein sequence ID" value="BDV29690.1"/>
    <property type="molecule type" value="Genomic_DNA"/>
</dbReference>
<gene>
    <name evidence="1" type="ORF">Microterr_03500</name>
</gene>
<evidence type="ECO:0000313" key="1">
    <source>
        <dbReference type="EMBL" id="BDV29690.1"/>
    </source>
</evidence>
<sequence>MARIGGRNTWLAFPASLLCAAIVAALLWLSLPMMPVAVAWVGDSLRSATARAEASPATEATGGVVDAGGGLDCRDLYPDDLWVELVWTPQALLAQTTAPPATGVAALTDALAPVVERTCTWNADKGTVTSTLAQVGADAITVADAALRGQGFACTQADGGLECSRTEGDVIEEHTIRAGLWLSSVETSWHPEDYGSRLAAFVWG</sequence>
<protein>
    <submittedName>
        <fullName evidence="1">Uncharacterized protein</fullName>
    </submittedName>
</protein>
<keyword evidence="2" id="KW-1185">Reference proteome</keyword>
<name>A0ABM8DVZ8_9MICO</name>
<evidence type="ECO:0000313" key="2">
    <source>
        <dbReference type="Proteomes" id="UP001317779"/>
    </source>
</evidence>